<protein>
    <recommendedName>
        <fullName evidence="3 14">UDP-N-acetylmuramate--L-alanine ligase</fullName>
        <ecNumber evidence="3 14">6.3.2.8</ecNumber>
    </recommendedName>
    <alternativeName>
        <fullName evidence="14">UDP-N-acetylmuramoyl-L-alanine synthetase</fullName>
    </alternativeName>
</protein>
<feature type="domain" description="Mur ligase central" evidence="18">
    <location>
        <begin position="111"/>
        <end position="290"/>
    </location>
</feature>
<dbReference type="AlphaFoldDB" id="F6B3E5"/>
<dbReference type="GO" id="GO:0005737">
    <property type="term" value="C:cytoplasm"/>
    <property type="evidence" value="ECO:0007669"/>
    <property type="project" value="UniProtKB-SubCell"/>
</dbReference>
<comment type="subcellular location">
    <subcellularLocation>
        <location evidence="1 14">Cytoplasm</location>
    </subcellularLocation>
</comment>
<dbReference type="GO" id="GO:0051301">
    <property type="term" value="P:cell division"/>
    <property type="evidence" value="ECO:0007669"/>
    <property type="project" value="UniProtKB-KW"/>
</dbReference>
<dbReference type="GO" id="GO:0009252">
    <property type="term" value="P:peptidoglycan biosynthetic process"/>
    <property type="evidence" value="ECO:0007669"/>
    <property type="project" value="UniProtKB-UniRule"/>
</dbReference>
<dbReference type="Pfam" id="PF01225">
    <property type="entry name" value="Mur_ligase"/>
    <property type="match status" value="1"/>
</dbReference>
<keyword evidence="6 14" id="KW-0132">Cell division</keyword>
<dbReference type="InterPro" id="IPR036615">
    <property type="entry name" value="Mur_ligase_C_dom_sf"/>
</dbReference>
<dbReference type="NCBIfam" id="TIGR01082">
    <property type="entry name" value="murC"/>
    <property type="match status" value="1"/>
</dbReference>
<dbReference type="Pfam" id="PF02875">
    <property type="entry name" value="Mur_ligase_C"/>
    <property type="match status" value="1"/>
</dbReference>
<evidence type="ECO:0000313" key="19">
    <source>
        <dbReference type="EMBL" id="AEF95176.1"/>
    </source>
</evidence>
<evidence type="ECO:0000259" key="16">
    <source>
        <dbReference type="Pfam" id="PF01225"/>
    </source>
</evidence>
<dbReference type="Gene3D" id="3.40.1190.10">
    <property type="entry name" value="Mur-like, catalytic domain"/>
    <property type="match status" value="1"/>
</dbReference>
<dbReference type="PANTHER" id="PTHR43445:SF3">
    <property type="entry name" value="UDP-N-ACETYLMURAMATE--L-ALANINE LIGASE"/>
    <property type="match status" value="1"/>
</dbReference>
<accession>F6B3E5</accession>
<dbReference type="SUPFAM" id="SSF51984">
    <property type="entry name" value="MurCD N-terminal domain"/>
    <property type="match status" value="1"/>
</dbReference>
<dbReference type="InterPro" id="IPR036565">
    <property type="entry name" value="Mur-like_cat_sf"/>
</dbReference>
<feature type="binding site" evidence="14">
    <location>
        <begin position="113"/>
        <end position="119"/>
    </location>
    <ligand>
        <name>ATP</name>
        <dbReference type="ChEBI" id="CHEBI:30616"/>
    </ligand>
</feature>
<sequence>MQGKTKGIHFVGIGGAGMSGIATVMLGMGGYQVSGSDLKSTATTERLASLGATCYTGHAAENLKDVDMLVVSTAIADDNPEVVAAKRMGIPIVRRGEMLARLMKEKQGIAVAGAHGKTTTTSMTALVLEMNGLDPTILIGGDLSYIGGNAKLGRGDYLVAEADESDGSFLLLGPVVAVVTNIEDDHLDYYGSRENIVKAFREFLNKVPESGLAVVCGDDPTVRQLIADLTCPLVTYGSYNSGADYTIDSFALQGETTLGQVSFRGEKLGQLVLNVPGYHNLLNALAVVAVGRYVGLSFSQIAAALREFKGAKRRYQLIGEVKGAKIVDDYAHHPTEIKATLQAARQAHPGRIIAVFQPHRFTRTRQLFREFGESFAHADILILTDIYPAGEKPIEGVHTKLIVDAIAKRPNQQVIYLPTLEEATNFLTQQVTEGDLVLTMGAGDVWTVGRELLQRMGEG</sequence>
<dbReference type="EC" id="6.3.2.8" evidence="3 14"/>
<evidence type="ECO:0000256" key="2">
    <source>
        <dbReference type="ARBA" id="ARBA00004752"/>
    </source>
</evidence>
<dbReference type="RefSeq" id="WP_013810690.1">
    <property type="nucleotide sequence ID" value="NC_015565.1"/>
</dbReference>
<keyword evidence="5 14" id="KW-0436">Ligase</keyword>
<keyword evidence="12 14" id="KW-0961">Cell wall biogenesis/degradation</keyword>
<dbReference type="InterPro" id="IPR000713">
    <property type="entry name" value="Mur_ligase_N"/>
</dbReference>
<dbReference type="EMBL" id="CP002736">
    <property type="protein sequence ID" value="AEF95176.1"/>
    <property type="molecule type" value="Genomic_DNA"/>
</dbReference>
<comment type="similarity">
    <text evidence="14">Belongs to the MurCDEF family.</text>
</comment>
<evidence type="ECO:0000256" key="4">
    <source>
        <dbReference type="ARBA" id="ARBA00022490"/>
    </source>
</evidence>
<evidence type="ECO:0000256" key="7">
    <source>
        <dbReference type="ARBA" id="ARBA00022741"/>
    </source>
</evidence>
<dbReference type="PANTHER" id="PTHR43445">
    <property type="entry name" value="UDP-N-ACETYLMURAMATE--L-ALANINE LIGASE-RELATED"/>
    <property type="match status" value="1"/>
</dbReference>
<keyword evidence="15" id="KW-1133">Transmembrane helix</keyword>
<dbReference type="KEGG" id="dca:Desca_2341"/>
<keyword evidence="7 14" id="KW-0547">Nucleotide-binding</keyword>
<feature type="transmembrane region" description="Helical" evidence="15">
    <location>
        <begin position="7"/>
        <end position="31"/>
    </location>
</feature>
<keyword evidence="4 14" id="KW-0963">Cytoplasm</keyword>
<feature type="domain" description="Mur ligase N-terminal catalytic" evidence="16">
    <location>
        <begin position="8"/>
        <end position="106"/>
    </location>
</feature>
<keyword evidence="10 14" id="KW-0573">Peptidoglycan synthesis</keyword>
<dbReference type="GO" id="GO:0008763">
    <property type="term" value="F:UDP-N-acetylmuramate-L-alanine ligase activity"/>
    <property type="evidence" value="ECO:0007669"/>
    <property type="project" value="UniProtKB-UniRule"/>
</dbReference>
<dbReference type="InterPro" id="IPR050061">
    <property type="entry name" value="MurCDEF_pg_biosynth"/>
</dbReference>
<evidence type="ECO:0000256" key="12">
    <source>
        <dbReference type="ARBA" id="ARBA00023316"/>
    </source>
</evidence>
<dbReference type="SUPFAM" id="SSF53623">
    <property type="entry name" value="MurD-like peptide ligases, catalytic domain"/>
    <property type="match status" value="1"/>
</dbReference>
<name>F6B3E5_DESCC</name>
<organism evidence="19 20">
    <name type="scientific">Desulfotomaculum nigrificans (strain DSM 14880 / VKM B-2319 / CO-1-SRB)</name>
    <name type="common">Desulfotomaculum carboxydivorans</name>
    <dbReference type="NCBI Taxonomy" id="868595"/>
    <lineage>
        <taxon>Bacteria</taxon>
        <taxon>Bacillati</taxon>
        <taxon>Bacillota</taxon>
        <taxon>Clostridia</taxon>
        <taxon>Eubacteriales</taxon>
        <taxon>Desulfotomaculaceae</taxon>
        <taxon>Desulfotomaculum</taxon>
    </lineage>
</organism>
<reference evidence="19 20" key="1">
    <citation type="submission" date="2011-05" db="EMBL/GenBank/DDBJ databases">
        <title>Complete sequence of Desulfotomaculum carboxydivorans CO-1-SRB.</title>
        <authorList>
            <consortium name="US DOE Joint Genome Institute"/>
            <person name="Lucas S."/>
            <person name="Han J."/>
            <person name="Lapidus A."/>
            <person name="Cheng J.-F."/>
            <person name="Goodwin L."/>
            <person name="Pitluck S."/>
            <person name="Peters L."/>
            <person name="Mikhailova N."/>
            <person name="Lu M."/>
            <person name="Han C."/>
            <person name="Tapia R."/>
            <person name="Land M."/>
            <person name="Hauser L."/>
            <person name="Kyrpides N."/>
            <person name="Ivanova N."/>
            <person name="Pagani I."/>
            <person name="Stams A."/>
            <person name="Plugge C."/>
            <person name="Muyzer G."/>
            <person name="Kuever J."/>
            <person name="Parshina S."/>
            <person name="Ivanova A."/>
            <person name="Nazina T."/>
            <person name="Woyke T."/>
        </authorList>
    </citation>
    <scope>NUCLEOTIDE SEQUENCE [LARGE SCALE GENOMIC DNA]</scope>
    <source>
        <strain evidence="20">DSM 14880 / VKM B-2319 / CO-1-SRB</strain>
    </source>
</reference>
<dbReference type="InterPro" id="IPR005758">
    <property type="entry name" value="UDP-N-AcMur_Ala_ligase_MurC"/>
</dbReference>
<evidence type="ECO:0000259" key="17">
    <source>
        <dbReference type="Pfam" id="PF02875"/>
    </source>
</evidence>
<dbReference type="HOGENOM" id="CLU_028104_2_2_9"/>
<evidence type="ECO:0000256" key="3">
    <source>
        <dbReference type="ARBA" id="ARBA00012211"/>
    </source>
</evidence>
<dbReference type="InterPro" id="IPR013221">
    <property type="entry name" value="Mur_ligase_cen"/>
</dbReference>
<dbReference type="Pfam" id="PF08245">
    <property type="entry name" value="Mur_ligase_M"/>
    <property type="match status" value="1"/>
</dbReference>
<evidence type="ECO:0000256" key="14">
    <source>
        <dbReference type="HAMAP-Rule" id="MF_00046"/>
    </source>
</evidence>
<evidence type="ECO:0000256" key="10">
    <source>
        <dbReference type="ARBA" id="ARBA00022984"/>
    </source>
</evidence>
<dbReference type="STRING" id="868595.Desca_2341"/>
<dbReference type="GO" id="GO:0008360">
    <property type="term" value="P:regulation of cell shape"/>
    <property type="evidence" value="ECO:0007669"/>
    <property type="project" value="UniProtKB-KW"/>
</dbReference>
<evidence type="ECO:0000256" key="13">
    <source>
        <dbReference type="ARBA" id="ARBA00047833"/>
    </source>
</evidence>
<dbReference type="GO" id="GO:0005524">
    <property type="term" value="F:ATP binding"/>
    <property type="evidence" value="ECO:0007669"/>
    <property type="project" value="UniProtKB-UniRule"/>
</dbReference>
<keyword evidence="15" id="KW-0472">Membrane</keyword>
<evidence type="ECO:0000256" key="11">
    <source>
        <dbReference type="ARBA" id="ARBA00023306"/>
    </source>
</evidence>
<dbReference type="HAMAP" id="MF_00046">
    <property type="entry name" value="MurC"/>
    <property type="match status" value="1"/>
</dbReference>
<keyword evidence="8 14" id="KW-0067">ATP-binding</keyword>
<comment type="pathway">
    <text evidence="2 14">Cell wall biogenesis; peptidoglycan biosynthesis.</text>
</comment>
<keyword evidence="9 14" id="KW-0133">Cell shape</keyword>
<comment type="catalytic activity">
    <reaction evidence="13 14">
        <text>UDP-N-acetyl-alpha-D-muramate + L-alanine + ATP = UDP-N-acetyl-alpha-D-muramoyl-L-alanine + ADP + phosphate + H(+)</text>
        <dbReference type="Rhea" id="RHEA:23372"/>
        <dbReference type="ChEBI" id="CHEBI:15378"/>
        <dbReference type="ChEBI" id="CHEBI:30616"/>
        <dbReference type="ChEBI" id="CHEBI:43474"/>
        <dbReference type="ChEBI" id="CHEBI:57972"/>
        <dbReference type="ChEBI" id="CHEBI:70757"/>
        <dbReference type="ChEBI" id="CHEBI:83898"/>
        <dbReference type="ChEBI" id="CHEBI:456216"/>
        <dbReference type="EC" id="6.3.2.8"/>
    </reaction>
</comment>
<dbReference type="SUPFAM" id="SSF53244">
    <property type="entry name" value="MurD-like peptide ligases, peptide-binding domain"/>
    <property type="match status" value="1"/>
</dbReference>
<keyword evidence="20" id="KW-1185">Reference proteome</keyword>
<feature type="domain" description="Mur ligase C-terminal" evidence="17">
    <location>
        <begin position="313"/>
        <end position="443"/>
    </location>
</feature>
<keyword evidence="15" id="KW-0812">Transmembrane</keyword>
<comment type="function">
    <text evidence="14">Cell wall formation.</text>
</comment>
<evidence type="ECO:0000256" key="5">
    <source>
        <dbReference type="ARBA" id="ARBA00022598"/>
    </source>
</evidence>
<evidence type="ECO:0000313" key="20">
    <source>
        <dbReference type="Proteomes" id="UP000009226"/>
    </source>
</evidence>
<evidence type="ECO:0000256" key="15">
    <source>
        <dbReference type="SAM" id="Phobius"/>
    </source>
</evidence>
<dbReference type="GO" id="GO:0071555">
    <property type="term" value="P:cell wall organization"/>
    <property type="evidence" value="ECO:0007669"/>
    <property type="project" value="UniProtKB-KW"/>
</dbReference>
<evidence type="ECO:0000256" key="6">
    <source>
        <dbReference type="ARBA" id="ARBA00022618"/>
    </source>
</evidence>
<dbReference type="eggNOG" id="COG0773">
    <property type="taxonomic scope" value="Bacteria"/>
</dbReference>
<evidence type="ECO:0000256" key="1">
    <source>
        <dbReference type="ARBA" id="ARBA00004496"/>
    </source>
</evidence>
<gene>
    <name evidence="14" type="primary">murC</name>
    <name evidence="19" type="ordered locus">Desca_2341</name>
</gene>
<evidence type="ECO:0000256" key="8">
    <source>
        <dbReference type="ARBA" id="ARBA00022840"/>
    </source>
</evidence>
<dbReference type="Proteomes" id="UP000009226">
    <property type="component" value="Chromosome"/>
</dbReference>
<keyword evidence="11 14" id="KW-0131">Cell cycle</keyword>
<evidence type="ECO:0000259" key="18">
    <source>
        <dbReference type="Pfam" id="PF08245"/>
    </source>
</evidence>
<evidence type="ECO:0000256" key="9">
    <source>
        <dbReference type="ARBA" id="ARBA00022960"/>
    </source>
</evidence>
<dbReference type="UniPathway" id="UPA00219"/>
<proteinExistence type="inferred from homology"/>
<dbReference type="Gene3D" id="3.90.190.20">
    <property type="entry name" value="Mur ligase, C-terminal domain"/>
    <property type="match status" value="1"/>
</dbReference>
<dbReference type="InterPro" id="IPR004101">
    <property type="entry name" value="Mur_ligase_C"/>
</dbReference>
<dbReference type="Gene3D" id="3.40.50.720">
    <property type="entry name" value="NAD(P)-binding Rossmann-like Domain"/>
    <property type="match status" value="1"/>
</dbReference>